<gene>
    <name evidence="4" type="primary">LOC119640505</name>
</gene>
<sequence>MGIIATLVFTVSYRVLLKPEMSRRRRQEAETAADYLFQQDLKRSIKNIRAQNIRVLAKWKKPDWFQTKEKSTKKGSYLVEYLCEHLEINEKDYFGLCYVDASKQRHWLDLGKSIIKQYKDVDPSLFSFRVKFYPADPFRLTGSGRLMLYQQLKTDLCHGRLYCSIGVAAALAALGFLLKT</sequence>
<keyword evidence="1" id="KW-1133">Transmembrane helix</keyword>
<dbReference type="Pfam" id="PF00373">
    <property type="entry name" value="FERM_M"/>
    <property type="match status" value="1"/>
</dbReference>
<organism evidence="3 4">
    <name type="scientific">Glossina fuscipes</name>
    <dbReference type="NCBI Taxonomy" id="7396"/>
    <lineage>
        <taxon>Eukaryota</taxon>
        <taxon>Metazoa</taxon>
        <taxon>Ecdysozoa</taxon>
        <taxon>Arthropoda</taxon>
        <taxon>Hexapoda</taxon>
        <taxon>Insecta</taxon>
        <taxon>Pterygota</taxon>
        <taxon>Neoptera</taxon>
        <taxon>Endopterygota</taxon>
        <taxon>Diptera</taxon>
        <taxon>Brachycera</taxon>
        <taxon>Muscomorpha</taxon>
        <taxon>Hippoboscoidea</taxon>
        <taxon>Glossinidae</taxon>
        <taxon>Glossina</taxon>
    </lineage>
</organism>
<dbReference type="GO" id="GO:0005856">
    <property type="term" value="C:cytoskeleton"/>
    <property type="evidence" value="ECO:0007669"/>
    <property type="project" value="TreeGrafter"/>
</dbReference>
<keyword evidence="1" id="KW-0472">Membrane</keyword>
<protein>
    <submittedName>
        <fullName evidence="4">FERM domain-containing protein 5-like</fullName>
    </submittedName>
</protein>
<dbReference type="GO" id="GO:0031032">
    <property type="term" value="P:actomyosin structure organization"/>
    <property type="evidence" value="ECO:0007669"/>
    <property type="project" value="TreeGrafter"/>
</dbReference>
<dbReference type="Proteomes" id="UP000092443">
    <property type="component" value="Unplaced"/>
</dbReference>
<dbReference type="GeneID" id="119640505"/>
<dbReference type="Pfam" id="PF09379">
    <property type="entry name" value="FERM_N"/>
    <property type="match status" value="1"/>
</dbReference>
<evidence type="ECO:0000313" key="4">
    <source>
        <dbReference type="RefSeq" id="XP_037894521.1"/>
    </source>
</evidence>
<reference evidence="4" key="1">
    <citation type="submission" date="2025-08" db="UniProtKB">
        <authorList>
            <consortium name="RefSeq"/>
        </authorList>
    </citation>
    <scope>IDENTIFICATION</scope>
    <source>
        <tissue evidence="4">Whole body pupa</tissue>
    </source>
</reference>
<dbReference type="InterPro" id="IPR035963">
    <property type="entry name" value="FERM_2"/>
</dbReference>
<keyword evidence="3" id="KW-1185">Reference proteome</keyword>
<name>A0A9C5Z9E6_9MUSC</name>
<dbReference type="AlphaFoldDB" id="A0A9C5Z9E6"/>
<dbReference type="PANTHER" id="PTHR23280">
    <property type="entry name" value="4.1 G PROTEIN"/>
    <property type="match status" value="1"/>
</dbReference>
<evidence type="ECO:0000313" key="3">
    <source>
        <dbReference type="Proteomes" id="UP000092443"/>
    </source>
</evidence>
<dbReference type="Gene3D" id="3.10.20.90">
    <property type="entry name" value="Phosphatidylinositol 3-kinase Catalytic Subunit, Chain A, domain 1"/>
    <property type="match status" value="1"/>
</dbReference>
<dbReference type="InterPro" id="IPR018979">
    <property type="entry name" value="FERM_N"/>
</dbReference>
<dbReference type="PANTHER" id="PTHR23280:SF32">
    <property type="entry name" value="FI22325P1"/>
    <property type="match status" value="1"/>
</dbReference>
<dbReference type="KEGG" id="gfs:119640505"/>
<keyword evidence="1" id="KW-0812">Transmembrane</keyword>
<evidence type="ECO:0000259" key="2">
    <source>
        <dbReference type="PROSITE" id="PS50057"/>
    </source>
</evidence>
<feature type="domain" description="FERM" evidence="2">
    <location>
        <begin position="49"/>
        <end position="180"/>
    </location>
</feature>
<dbReference type="SUPFAM" id="SSF47031">
    <property type="entry name" value="Second domain of FERM"/>
    <property type="match status" value="1"/>
</dbReference>
<dbReference type="SUPFAM" id="SSF54236">
    <property type="entry name" value="Ubiquitin-like"/>
    <property type="match status" value="1"/>
</dbReference>
<dbReference type="RefSeq" id="XP_037894521.1">
    <property type="nucleotide sequence ID" value="XM_038038593.1"/>
</dbReference>
<accession>A0A9C5Z9E6</accession>
<dbReference type="PROSITE" id="PS50057">
    <property type="entry name" value="FERM_3"/>
    <property type="match status" value="1"/>
</dbReference>
<feature type="transmembrane region" description="Helical" evidence="1">
    <location>
        <begin position="159"/>
        <end position="178"/>
    </location>
</feature>
<dbReference type="InterPro" id="IPR000299">
    <property type="entry name" value="FERM_domain"/>
</dbReference>
<evidence type="ECO:0000256" key="1">
    <source>
        <dbReference type="SAM" id="Phobius"/>
    </source>
</evidence>
<proteinExistence type="predicted"/>
<dbReference type="InterPro" id="IPR029071">
    <property type="entry name" value="Ubiquitin-like_domsf"/>
</dbReference>
<dbReference type="InterPro" id="IPR019748">
    <property type="entry name" value="FERM_central"/>
</dbReference>
<dbReference type="Gene3D" id="1.20.80.60">
    <property type="match status" value="1"/>
</dbReference>